<accession>A0ABS8ST38</accession>
<keyword evidence="3" id="KW-1185">Reference proteome</keyword>
<evidence type="ECO:0000256" key="1">
    <source>
        <dbReference type="SAM" id="Coils"/>
    </source>
</evidence>
<name>A0ABS8ST38_DATST</name>
<sequence>MAMEKLLEEKEKGLETKVAEKEMICAENEELKKRVEEQRINARDAERMKREVRALERDIGDIENQRNGWEEKAWDLDSAARNEYKKLEELMLERNQSLRRLKLGNEFQYQLNAQGTSPMELEAQLDLVNKERQDITSSCATEARRMVEEVETETQKLDQAEREAAYFLKIRCIILILIGVSLLSKASKAKLQETTQTEEEVQNDLAETAGAIADKLVCLDLMQAADMTTTRSVIFYGDLHHTRILGDLGKEQLRHLPSDKLTDSSDVYTNQYPVQASHLKLILGLHNLQSIRQALADFFRESKSLQAQEYTVSKLHTMSMQA</sequence>
<dbReference type="PANTHER" id="PTHR46681">
    <property type="entry name" value="KINETOCHORE PROTEIN NDC80 HOMOLOG"/>
    <property type="match status" value="1"/>
</dbReference>
<dbReference type="PANTHER" id="PTHR46681:SF1">
    <property type="entry name" value="KINETOCHORE PROTEIN NDC80 HOMOLOG"/>
    <property type="match status" value="1"/>
</dbReference>
<evidence type="ECO:0000313" key="3">
    <source>
        <dbReference type="Proteomes" id="UP000823775"/>
    </source>
</evidence>
<evidence type="ECO:0000313" key="2">
    <source>
        <dbReference type="EMBL" id="MCD7461913.1"/>
    </source>
</evidence>
<feature type="coiled-coil region" evidence="1">
    <location>
        <begin position="21"/>
        <end position="72"/>
    </location>
</feature>
<comment type="caution">
    <text evidence="2">The sequence shown here is derived from an EMBL/GenBank/DDBJ whole genome shotgun (WGS) entry which is preliminary data.</text>
</comment>
<gene>
    <name evidence="2" type="ORF">HAX54_047370</name>
</gene>
<keyword evidence="1" id="KW-0175">Coiled coil</keyword>
<organism evidence="2 3">
    <name type="scientific">Datura stramonium</name>
    <name type="common">Jimsonweed</name>
    <name type="synonym">Common thornapple</name>
    <dbReference type="NCBI Taxonomy" id="4076"/>
    <lineage>
        <taxon>Eukaryota</taxon>
        <taxon>Viridiplantae</taxon>
        <taxon>Streptophyta</taxon>
        <taxon>Embryophyta</taxon>
        <taxon>Tracheophyta</taxon>
        <taxon>Spermatophyta</taxon>
        <taxon>Magnoliopsida</taxon>
        <taxon>eudicotyledons</taxon>
        <taxon>Gunneridae</taxon>
        <taxon>Pentapetalae</taxon>
        <taxon>asterids</taxon>
        <taxon>lamiids</taxon>
        <taxon>Solanales</taxon>
        <taxon>Solanaceae</taxon>
        <taxon>Solanoideae</taxon>
        <taxon>Datureae</taxon>
        <taxon>Datura</taxon>
    </lineage>
</organism>
<reference evidence="2 3" key="1">
    <citation type="journal article" date="2021" name="BMC Genomics">
        <title>Datura genome reveals duplications of psychoactive alkaloid biosynthetic genes and high mutation rate following tissue culture.</title>
        <authorList>
            <person name="Rajewski A."/>
            <person name="Carter-House D."/>
            <person name="Stajich J."/>
            <person name="Litt A."/>
        </authorList>
    </citation>
    <scope>NUCLEOTIDE SEQUENCE [LARGE SCALE GENOMIC DNA]</scope>
    <source>
        <strain evidence="2">AR-01</strain>
    </source>
</reference>
<dbReference type="InterPro" id="IPR055307">
    <property type="entry name" value="NDC80_plants"/>
</dbReference>
<proteinExistence type="predicted"/>
<dbReference type="EMBL" id="JACEIK010000764">
    <property type="protein sequence ID" value="MCD7461913.1"/>
    <property type="molecule type" value="Genomic_DNA"/>
</dbReference>
<protein>
    <submittedName>
        <fullName evidence="2">Uncharacterized protein</fullName>
    </submittedName>
</protein>
<dbReference type="Proteomes" id="UP000823775">
    <property type="component" value="Unassembled WGS sequence"/>
</dbReference>